<reference evidence="1 2" key="1">
    <citation type="submission" date="2018-06" db="EMBL/GenBank/DDBJ databases">
        <authorList>
            <consortium name="Pathogen Informatics"/>
            <person name="Doyle S."/>
        </authorList>
    </citation>
    <scope>NUCLEOTIDE SEQUENCE [LARGE SCALE GENOMIC DNA]</scope>
    <source>
        <strain evidence="1 2">NCTC13315</strain>
    </source>
</reference>
<protein>
    <submittedName>
        <fullName evidence="1">Uncharacterized protein</fullName>
    </submittedName>
</protein>
<gene>
    <name evidence="1" type="ORF">NCTC13315_00455</name>
</gene>
<evidence type="ECO:0000313" key="2">
    <source>
        <dbReference type="Proteomes" id="UP000254968"/>
    </source>
</evidence>
<keyword evidence="2" id="KW-1185">Reference proteome</keyword>
<dbReference type="Proteomes" id="UP000254968">
    <property type="component" value="Unassembled WGS sequence"/>
</dbReference>
<dbReference type="AlphaFoldDB" id="A0A378HYX1"/>
<sequence length="236" mass="26476">MQKEALVRKFADSIGHYTQGAYNTNRDNKWCCDTCHKDYTITYRSRHVKDIHSTALELFMKNATQPVNLTPVENHPASFTLNSPALSDVTYISEDLNDKEPAFSPTVPLSKSITRLAKEQQGQVTAPLNLEVARPEQPDTNSPMAEIEVEKDVANTLVELMDTKEPEAPANPDDYSLLSRHSIFKSQPPTLDNTSRVLPTYADKNTDDQIMDIEVKSNEIDTESKAFISSTLRGCR</sequence>
<name>A0A378HYX1_9GAMM</name>
<organism evidence="1 2">
    <name type="scientific">Legionella beliardensis</name>
    <dbReference type="NCBI Taxonomy" id="91822"/>
    <lineage>
        <taxon>Bacteria</taxon>
        <taxon>Pseudomonadati</taxon>
        <taxon>Pseudomonadota</taxon>
        <taxon>Gammaproteobacteria</taxon>
        <taxon>Legionellales</taxon>
        <taxon>Legionellaceae</taxon>
        <taxon>Legionella</taxon>
    </lineage>
</organism>
<proteinExistence type="predicted"/>
<dbReference type="EMBL" id="UGNV01000001">
    <property type="protein sequence ID" value="STX27933.1"/>
    <property type="molecule type" value="Genomic_DNA"/>
</dbReference>
<evidence type="ECO:0000313" key="1">
    <source>
        <dbReference type="EMBL" id="STX27933.1"/>
    </source>
</evidence>
<accession>A0A378HYX1</accession>
<dbReference type="RefSeq" id="WP_115301719.1">
    <property type="nucleotide sequence ID" value="NZ_CAAAHO010000006.1"/>
</dbReference>